<reference evidence="1 2" key="1">
    <citation type="journal article" date="1990" name="Mol. Microbiol.">
        <title>The variable antigens Vmp7 and Vmp21 of the relapsing fever bacterium Borrelia hermsii are structurally analogous to the VSG proteins of the African trypanosome.</title>
        <authorList>
            <person name="Burman N."/>
            <person name="Bergstroem S."/>
            <person name="Restrepo B.I."/>
            <person name="Barbour A.G."/>
        </authorList>
    </citation>
    <scope>NUCLEOTIDE SEQUENCE [LARGE SCALE GENOMIC DNA]</scope>
    <source>
        <strain evidence="1 2">HS1</strain>
    </source>
</reference>
<keyword evidence="1" id="KW-0614">Plasmid</keyword>
<reference evidence="1 2" key="8">
    <citation type="journal article" date="2006" name="Mol. Microbiol.">
        <title>Antigenic variation by Borrelia hermsii occurs through recombination between extragenic repetitive elements on linear plasmids.</title>
        <authorList>
            <person name="Dai Q."/>
            <person name="Restrepo B.I."/>
            <person name="Porcella S.F."/>
            <person name="Raffel S.J."/>
            <person name="Schwan T.G."/>
            <person name="Barbour A.G."/>
        </authorList>
    </citation>
    <scope>NUCLEOTIDE SEQUENCE [LARGE SCALE GENOMIC DNA]</scope>
    <source>
        <strain evidence="1 2">HS1</strain>
    </source>
</reference>
<sequence length="69" mass="7949">MISLLPISSIMRFIALPIKANLYMPNIKITNLKTHYIFYFPGQLKPKLINFHAIVLMQCTNQNLLATQT</sequence>
<evidence type="ECO:0000313" key="2">
    <source>
        <dbReference type="Proteomes" id="UP000078430"/>
    </source>
</evidence>
<reference evidence="1 2" key="2">
    <citation type="journal article" date="1990" name="Proc. Natl. Acad. Sci. U.S.A.">
        <title>Juxtaposition of expressed variable antigen genes with a conserved telomere in the bacterium Borrelia hermsii.</title>
        <authorList>
            <person name="Kitten T."/>
            <person name="Barbour A.G."/>
        </authorList>
    </citation>
    <scope>NUCLEOTIDE SEQUENCE [LARGE SCALE GENOMIC DNA]</scope>
    <source>
        <strain evidence="1 2">HS1</strain>
    </source>
</reference>
<evidence type="ECO:0000313" key="1">
    <source>
        <dbReference type="EMBL" id="ANA43892.1"/>
    </source>
</evidence>
<name>A0ABM6ARH7_BORHE</name>
<reference evidence="1 2" key="5">
    <citation type="journal article" date="1992" name="Mol. Microbiol.">
        <title>Subtelomeric expression regions of Borrelia hermsii linear plasmids are highly polymorphic.</title>
        <authorList>
            <person name="Restrepo B.I."/>
            <person name="Kitten T."/>
            <person name="Carter C.J."/>
            <person name="Infante D."/>
            <person name="Barbour A.G."/>
        </authorList>
    </citation>
    <scope>NUCLEOTIDE SEQUENCE [LARGE SCALE GENOMIC DNA]</scope>
    <source>
        <strain evidence="1 2">HS1</strain>
    </source>
</reference>
<dbReference type="EMBL" id="CP014871">
    <property type="protein sequence ID" value="ANA43892.1"/>
    <property type="molecule type" value="Genomic_DNA"/>
</dbReference>
<reference evidence="1 2" key="4">
    <citation type="journal article" date="1991" name="Mol. Microbiol.">
        <title>Variable antigen genes of the relapsing fever agent Borrelia hermsii are activated by promoter addition.</title>
        <authorList>
            <person name="Barbour A.G."/>
            <person name="Burman N."/>
            <person name="Carter C.J."/>
            <person name="Kitten T."/>
            <person name="Bergstroem S."/>
        </authorList>
    </citation>
    <scope>NUCLEOTIDE SEQUENCE [LARGE SCALE GENOMIC DNA]</scope>
    <source>
        <strain evidence="1 2">HS1</strain>
    </source>
</reference>
<reference evidence="1 2" key="3">
    <citation type="journal article" date="1991" name="Infect. Immun.">
        <title>Tandem insertion sequence-like elements define the expression site for variable antigen genes of Borrelia hermsii.</title>
        <authorList>
            <person name="Barbour A.G."/>
            <person name="Carter C.J."/>
            <person name="Burman N."/>
            <person name="Freitag C.S."/>
            <person name="Garon C.F."/>
            <person name="Bergstrom S."/>
        </authorList>
    </citation>
    <scope>NUCLEOTIDE SEQUENCE [LARGE SCALE GENOMIC DNA]</scope>
    <source>
        <strain evidence="1 2">HS1</strain>
    </source>
</reference>
<organism evidence="1 2">
    <name type="scientific">Borrelia hermsii HS1</name>
    <dbReference type="NCBI Taxonomy" id="1867252"/>
    <lineage>
        <taxon>Bacteria</taxon>
        <taxon>Pseudomonadati</taxon>
        <taxon>Spirochaetota</taxon>
        <taxon>Spirochaetia</taxon>
        <taxon>Spirochaetales</taxon>
        <taxon>Borreliaceae</taxon>
        <taxon>Borrelia</taxon>
    </lineage>
</organism>
<geneLocation type="plasmid" evidence="1 2">
    <name>lpE27</name>
</geneLocation>
<accession>A0ABM6ARH7</accession>
<protein>
    <submittedName>
        <fullName evidence="1">Uncharacterized protein</fullName>
    </submittedName>
</protein>
<reference evidence="1 2" key="9">
    <citation type="journal article" date="2016" name="Genome Announc.">
        <title>Chromosome and Plasmids of the Tick-Borne Relapsing Fever Agent Borrelia hermsii.</title>
        <authorList>
            <person name="Barbour A.G."/>
        </authorList>
    </citation>
    <scope>NUCLEOTIDE SEQUENCE [LARGE SCALE GENOMIC DNA]</scope>
    <source>
        <strain evidence="1 2">HS1</strain>
    </source>
</reference>
<proteinExistence type="predicted"/>
<reference evidence="1 2" key="7">
    <citation type="journal article" date="1999" name="Mol. Microbiol.">
        <title>The extended promoters for two outer membrane lipoprotein genes of Borrelia spp. uniquely include a T-rich region.</title>
        <authorList>
            <person name="Sohaskey C.D."/>
            <person name="Zuckert W.R."/>
            <person name="Barbour A.G."/>
        </authorList>
    </citation>
    <scope>NUCLEOTIDE SEQUENCE [LARGE SCALE GENOMIC DNA]</scope>
    <source>
        <strain evidence="1 2">HS1</strain>
    </source>
</reference>
<dbReference type="Proteomes" id="UP000078430">
    <property type="component" value="Plasmid lpE27"/>
</dbReference>
<keyword evidence="2" id="KW-1185">Reference proteome</keyword>
<gene>
    <name evidence="1" type="ORF">AXX13_E03</name>
</gene>
<reference evidence="1 2" key="6">
    <citation type="journal article" date="1994" name="Mol. Microbiol.">
        <title>Activation of a vmp pseudogene in Borrelia hermsii: an alternate mechanism of antigenic variation during relapsing fever.</title>
        <authorList>
            <person name="Restrepo B.I."/>
            <person name="Carter C.J."/>
            <person name="Barbour A.G."/>
        </authorList>
    </citation>
    <scope>NUCLEOTIDE SEQUENCE [LARGE SCALE GENOMIC DNA]</scope>
    <source>
        <strain evidence="1 2">HS1</strain>
    </source>
</reference>